<comment type="subcellular location">
    <subcellularLocation>
        <location evidence="1">Cytoplasm</location>
    </subcellularLocation>
</comment>
<dbReference type="Gene3D" id="3.90.870.10">
    <property type="entry name" value="DHBP synthase"/>
    <property type="match status" value="1"/>
</dbReference>
<reference evidence="13" key="1">
    <citation type="journal article" date="2013" name="Environ. Microbiol.">
        <title>Microbiota from the distal guts of lean and obese adolescents exhibit partial functional redundancy besides clear differences in community structure.</title>
        <authorList>
            <person name="Ferrer M."/>
            <person name="Ruiz A."/>
            <person name="Lanza F."/>
            <person name="Haange S.B."/>
            <person name="Oberbach A."/>
            <person name="Till H."/>
            <person name="Bargiela R."/>
            <person name="Campoy C."/>
            <person name="Segura M.T."/>
            <person name="Richter M."/>
            <person name="von Bergen M."/>
            <person name="Seifert J."/>
            <person name="Suarez A."/>
        </authorList>
    </citation>
    <scope>NUCLEOTIDE SEQUENCE</scope>
</reference>
<dbReference type="GO" id="GO:0003725">
    <property type="term" value="F:double-stranded RNA binding"/>
    <property type="evidence" value="ECO:0007669"/>
    <property type="project" value="InterPro"/>
</dbReference>
<evidence type="ECO:0000259" key="12">
    <source>
        <dbReference type="PROSITE" id="PS51163"/>
    </source>
</evidence>
<evidence type="ECO:0000256" key="8">
    <source>
        <dbReference type="ARBA" id="ARBA00022741"/>
    </source>
</evidence>
<comment type="catalytic activity">
    <reaction evidence="11">
        <text>L-threonine + hydrogencarbonate + ATP = L-threonylcarbamoyladenylate + diphosphate + H2O</text>
        <dbReference type="Rhea" id="RHEA:36407"/>
        <dbReference type="ChEBI" id="CHEBI:15377"/>
        <dbReference type="ChEBI" id="CHEBI:17544"/>
        <dbReference type="ChEBI" id="CHEBI:30616"/>
        <dbReference type="ChEBI" id="CHEBI:33019"/>
        <dbReference type="ChEBI" id="CHEBI:57926"/>
        <dbReference type="ChEBI" id="CHEBI:73682"/>
        <dbReference type="EC" id="2.7.7.87"/>
    </reaction>
</comment>
<evidence type="ECO:0000313" key="13">
    <source>
        <dbReference type="EMBL" id="EKC51851.1"/>
    </source>
</evidence>
<dbReference type="EC" id="2.7.7.87" evidence="3"/>
<dbReference type="PANTHER" id="PTHR17490:SF16">
    <property type="entry name" value="THREONYLCARBAMOYL-AMP SYNTHASE"/>
    <property type="match status" value="1"/>
</dbReference>
<keyword evidence="9" id="KW-0067">ATP-binding</keyword>
<evidence type="ECO:0000256" key="4">
    <source>
        <dbReference type="ARBA" id="ARBA00022490"/>
    </source>
</evidence>
<evidence type="ECO:0000256" key="5">
    <source>
        <dbReference type="ARBA" id="ARBA00022679"/>
    </source>
</evidence>
<dbReference type="EMBL" id="AJWZ01009247">
    <property type="protein sequence ID" value="EKC51851.1"/>
    <property type="molecule type" value="Genomic_DNA"/>
</dbReference>
<dbReference type="GO" id="GO:0005524">
    <property type="term" value="F:ATP binding"/>
    <property type="evidence" value="ECO:0007669"/>
    <property type="project" value="UniProtKB-KW"/>
</dbReference>
<gene>
    <name evidence="13" type="ORF">OBE_13393</name>
</gene>
<keyword evidence="7" id="KW-0548">Nucleotidyltransferase</keyword>
<evidence type="ECO:0000256" key="6">
    <source>
        <dbReference type="ARBA" id="ARBA00022694"/>
    </source>
</evidence>
<dbReference type="GO" id="GO:0006450">
    <property type="term" value="P:regulation of translational fidelity"/>
    <property type="evidence" value="ECO:0007669"/>
    <property type="project" value="TreeGrafter"/>
</dbReference>
<dbReference type="SUPFAM" id="SSF55821">
    <property type="entry name" value="YrdC/RibB"/>
    <property type="match status" value="1"/>
</dbReference>
<dbReference type="AlphaFoldDB" id="K1SX75"/>
<evidence type="ECO:0000256" key="9">
    <source>
        <dbReference type="ARBA" id="ARBA00022840"/>
    </source>
</evidence>
<feature type="domain" description="YrdC-like" evidence="12">
    <location>
        <begin position="16"/>
        <end position="85"/>
    </location>
</feature>
<keyword evidence="8" id="KW-0547">Nucleotide-binding</keyword>
<dbReference type="InterPro" id="IPR006070">
    <property type="entry name" value="Sua5-like_dom"/>
</dbReference>
<comment type="similarity">
    <text evidence="2">Belongs to the SUA5 family.</text>
</comment>
<dbReference type="PANTHER" id="PTHR17490">
    <property type="entry name" value="SUA5"/>
    <property type="match status" value="1"/>
</dbReference>
<keyword evidence="6" id="KW-0819">tRNA processing</keyword>
<evidence type="ECO:0000256" key="2">
    <source>
        <dbReference type="ARBA" id="ARBA00007663"/>
    </source>
</evidence>
<evidence type="ECO:0000256" key="1">
    <source>
        <dbReference type="ARBA" id="ARBA00004496"/>
    </source>
</evidence>
<organism evidence="13">
    <name type="scientific">human gut metagenome</name>
    <dbReference type="NCBI Taxonomy" id="408170"/>
    <lineage>
        <taxon>unclassified sequences</taxon>
        <taxon>metagenomes</taxon>
        <taxon>organismal metagenomes</taxon>
    </lineage>
</organism>
<evidence type="ECO:0000256" key="7">
    <source>
        <dbReference type="ARBA" id="ARBA00022695"/>
    </source>
</evidence>
<dbReference type="GO" id="GO:0000049">
    <property type="term" value="F:tRNA binding"/>
    <property type="evidence" value="ECO:0007669"/>
    <property type="project" value="TreeGrafter"/>
</dbReference>
<dbReference type="PROSITE" id="PS51163">
    <property type="entry name" value="YRDC"/>
    <property type="match status" value="1"/>
</dbReference>
<sequence length="85" mass="9419">MNNYLDLKNIKAFSEYSKLEEAGQIIRNGGLVLFPTETVYGLGANGLNSEAVKNIYVAKGRSSDNPLILHISDIEMLGKISKRYL</sequence>
<dbReference type="GO" id="GO:0061710">
    <property type="term" value="F:L-threonylcarbamoyladenylate synthase"/>
    <property type="evidence" value="ECO:0007669"/>
    <property type="project" value="UniProtKB-EC"/>
</dbReference>
<dbReference type="Pfam" id="PF01300">
    <property type="entry name" value="Sua5_yciO_yrdC"/>
    <property type="match status" value="1"/>
</dbReference>
<evidence type="ECO:0000256" key="3">
    <source>
        <dbReference type="ARBA" id="ARBA00012584"/>
    </source>
</evidence>
<keyword evidence="4" id="KW-0963">Cytoplasm</keyword>
<comment type="caution">
    <text evidence="13">The sequence shown here is derived from an EMBL/GenBank/DDBJ whole genome shotgun (WGS) entry which is preliminary data.</text>
</comment>
<dbReference type="GO" id="GO:0008033">
    <property type="term" value="P:tRNA processing"/>
    <property type="evidence" value="ECO:0007669"/>
    <property type="project" value="UniProtKB-KW"/>
</dbReference>
<keyword evidence="5" id="KW-0808">Transferase</keyword>
<protein>
    <recommendedName>
        <fullName evidence="10">L-threonylcarbamoyladenylate synthase</fullName>
        <ecNumber evidence="3">2.7.7.87</ecNumber>
    </recommendedName>
    <alternativeName>
        <fullName evidence="10">L-threonylcarbamoyladenylate synthase</fullName>
    </alternativeName>
</protein>
<dbReference type="GO" id="GO:0005737">
    <property type="term" value="C:cytoplasm"/>
    <property type="evidence" value="ECO:0007669"/>
    <property type="project" value="UniProtKB-SubCell"/>
</dbReference>
<dbReference type="InterPro" id="IPR017945">
    <property type="entry name" value="DHBP_synth_RibB-like_a/b_dom"/>
</dbReference>
<dbReference type="InterPro" id="IPR050156">
    <property type="entry name" value="TC-AMP_synthase_SUA5"/>
</dbReference>
<accession>K1SX75</accession>
<proteinExistence type="inferred from homology"/>
<evidence type="ECO:0000256" key="11">
    <source>
        <dbReference type="ARBA" id="ARBA00048366"/>
    </source>
</evidence>
<name>K1SX75_9ZZZZ</name>
<evidence type="ECO:0000256" key="10">
    <source>
        <dbReference type="ARBA" id="ARBA00029774"/>
    </source>
</evidence>